<name>A0A1M6Q903_9BACT</name>
<dbReference type="SUPFAM" id="SSF52540">
    <property type="entry name" value="P-loop containing nucleoside triphosphate hydrolases"/>
    <property type="match status" value="1"/>
</dbReference>
<evidence type="ECO:0000259" key="5">
    <source>
        <dbReference type="PROSITE" id="PS00662"/>
    </source>
</evidence>
<dbReference type="InterPro" id="IPR037257">
    <property type="entry name" value="T2SS_E_N_sf"/>
</dbReference>
<gene>
    <name evidence="6" type="ORF">SAMN04488087_0516</name>
</gene>
<feature type="region of interest" description="Disordered" evidence="4">
    <location>
        <begin position="319"/>
        <end position="345"/>
    </location>
</feature>
<dbReference type="Pfam" id="PF00437">
    <property type="entry name" value="T2SSE"/>
    <property type="match status" value="1"/>
</dbReference>
<dbReference type="PANTHER" id="PTHR30258:SF1">
    <property type="entry name" value="PROTEIN TRANSPORT PROTEIN HOFB HOMOLOG"/>
    <property type="match status" value="1"/>
</dbReference>
<dbReference type="RefSeq" id="WP_245771893.1">
    <property type="nucleotide sequence ID" value="NZ_FRAU01000001.1"/>
</dbReference>
<dbReference type="Gene3D" id="3.40.50.300">
    <property type="entry name" value="P-loop containing nucleotide triphosphate hydrolases"/>
    <property type="match status" value="1"/>
</dbReference>
<dbReference type="PANTHER" id="PTHR30258">
    <property type="entry name" value="TYPE II SECRETION SYSTEM PROTEIN GSPE-RELATED"/>
    <property type="match status" value="1"/>
</dbReference>
<dbReference type="STRING" id="633813.SAMN04488087_0516"/>
<dbReference type="InterPro" id="IPR001482">
    <property type="entry name" value="T2SS/T4SS_dom"/>
</dbReference>
<proteinExistence type="inferred from homology"/>
<evidence type="ECO:0000313" key="6">
    <source>
        <dbReference type="EMBL" id="SHK16732.1"/>
    </source>
</evidence>
<reference evidence="7" key="1">
    <citation type="submission" date="2016-11" db="EMBL/GenBank/DDBJ databases">
        <authorList>
            <person name="Varghese N."/>
            <person name="Submissions S."/>
        </authorList>
    </citation>
    <scope>NUCLEOTIDE SEQUENCE [LARGE SCALE GENOMIC DNA]</scope>
    <source>
        <strain evidence="7">DSM 22212</strain>
    </source>
</reference>
<dbReference type="InterPro" id="IPR027417">
    <property type="entry name" value="P-loop_NTPase"/>
</dbReference>
<accession>A0A1M6Q903</accession>
<dbReference type="GO" id="GO:0016887">
    <property type="term" value="F:ATP hydrolysis activity"/>
    <property type="evidence" value="ECO:0007669"/>
    <property type="project" value="TreeGrafter"/>
</dbReference>
<keyword evidence="3" id="KW-0067">ATP-binding</keyword>
<evidence type="ECO:0000256" key="2">
    <source>
        <dbReference type="ARBA" id="ARBA00022741"/>
    </source>
</evidence>
<evidence type="ECO:0000256" key="4">
    <source>
        <dbReference type="SAM" id="MobiDB-lite"/>
    </source>
</evidence>
<dbReference type="AlphaFoldDB" id="A0A1M6Q903"/>
<comment type="similarity">
    <text evidence="1">Belongs to the GSP E family.</text>
</comment>
<dbReference type="Proteomes" id="UP000185812">
    <property type="component" value="Unassembled WGS sequence"/>
</dbReference>
<organism evidence="6 7">
    <name type="scientific">Rhodothermus profundi</name>
    <dbReference type="NCBI Taxonomy" id="633813"/>
    <lineage>
        <taxon>Bacteria</taxon>
        <taxon>Pseudomonadati</taxon>
        <taxon>Rhodothermota</taxon>
        <taxon>Rhodothermia</taxon>
        <taxon>Rhodothermales</taxon>
        <taxon>Rhodothermaceae</taxon>
        <taxon>Rhodothermus</taxon>
    </lineage>
</organism>
<evidence type="ECO:0000256" key="1">
    <source>
        <dbReference type="ARBA" id="ARBA00006611"/>
    </source>
</evidence>
<feature type="region of interest" description="Disordered" evidence="4">
    <location>
        <begin position="164"/>
        <end position="244"/>
    </location>
</feature>
<protein>
    <submittedName>
        <fullName evidence="6">Type IV pilus assembly protein PilB</fullName>
    </submittedName>
</protein>
<dbReference type="PROSITE" id="PS00662">
    <property type="entry name" value="T2SP_E"/>
    <property type="match status" value="1"/>
</dbReference>
<dbReference type="GO" id="GO:0005524">
    <property type="term" value="F:ATP binding"/>
    <property type="evidence" value="ECO:0007669"/>
    <property type="project" value="UniProtKB-KW"/>
</dbReference>
<feature type="domain" description="Bacterial type II secretion system protein E" evidence="5">
    <location>
        <begin position="764"/>
        <end position="778"/>
    </location>
</feature>
<dbReference type="EMBL" id="FRAU01000001">
    <property type="protein sequence ID" value="SHK16732.1"/>
    <property type="molecule type" value="Genomic_DNA"/>
</dbReference>
<sequence length="955" mass="106400">MPELAEMFEDEVVMALLYGGAVRLDQIARAIVLRRRCPDQTLWRCLLEVPGVDRETVLAEAARVGGVEPAPVDETRPSVEFIKAILLLLPPAVQHALFEWQLLPCAFAQGKKGGDRVLLLATHDPTRPELETVIQQLGLPAELRYAPERILQQRLAELENFRPPLLTPASPEAPPASPEASMPETEEATQGEEAVPSAAPSEPEVVEVSGSLPDEEATEADARPAPSALEALPESGREEDTGGIDEEVAATVTSGVPEEEPVGEVLVDPASESAPVGDPPAVSAPDELIDTPAAEPAAEAQAEAVLESTPEVEVETLEVASDAAGDEEQSLDTSSADDEEEDVPPPVKIVLDDLPELKEAISRDRVVSRLLEKEVVALHQVYQAYQRQQDEKLREPLWRVLAQSDHVPQDSIYEEAARLYAFPIAKLEPGKPSPEFVRSVMDTFEEEVRERLIELGVVPFEVDLDAQTGAVKLVLVTHDPMRPEVHRLVHRLKLERFELQYAPRGVIMQALMEAYPRRNEYLERVQEEAAYDLGTSYDTETELIDEDALEAEINRSKLINLFEATLVEAVRQGASDIHIFPNNQKKVEIHFRIDGRLTRWHVEDKVHPEAFIAVIKDQSMNVDRFEREAAQDGFIQRWIDDHLIRFRVSVLPIANALEDLRSESIVIRVLDDRRVIKDLRLLGLSKKALERFERAIRQPHGMVIVTGPTGSGKSTTLYAALHQVVSPEVNVLTIEDPVEYIIPGVRQIKLNHKLGLEDALRAILRHDPDIVMVGEMRDRQTAELAIKLANTGHLTFSTLHTNDAPSAVSRLYKMGIEPFLIAYAINLVVAQRLIRKVCPACKVEDKDPDYVMLRKLGFTDEEIARTTFYKAGRDRSCKVCKGVGYKGRRAIVEAMYFSRTIRHMIVEAQGSIDEDALREQAIKEGMQTLRDAAREVVLAGETTVEEMVRVTTTDE</sequence>
<keyword evidence="2" id="KW-0547">Nucleotide-binding</keyword>
<feature type="compositionally biased region" description="Acidic residues" evidence="4">
    <location>
        <begin position="324"/>
        <end position="343"/>
    </location>
</feature>
<evidence type="ECO:0000313" key="7">
    <source>
        <dbReference type="Proteomes" id="UP000185812"/>
    </source>
</evidence>
<dbReference type="SUPFAM" id="SSF160246">
    <property type="entry name" value="EspE N-terminal domain-like"/>
    <property type="match status" value="1"/>
</dbReference>
<keyword evidence="7" id="KW-1185">Reference proteome</keyword>
<dbReference type="CDD" id="cd01129">
    <property type="entry name" value="PulE-GspE-like"/>
    <property type="match status" value="1"/>
</dbReference>
<dbReference type="GO" id="GO:0005886">
    <property type="term" value="C:plasma membrane"/>
    <property type="evidence" value="ECO:0007669"/>
    <property type="project" value="TreeGrafter"/>
</dbReference>
<evidence type="ECO:0000256" key="3">
    <source>
        <dbReference type="ARBA" id="ARBA00022840"/>
    </source>
</evidence>
<dbReference type="Gene3D" id="3.30.450.90">
    <property type="match status" value="1"/>
</dbReference>